<sequence>MSRVPESDFDAVRLAHEVTGLYGDPDVTWGISLEAEFETPLDPVQITTRLQGLVAEYPHLGAVPRVERADGEAWDTRREQVASAELGTDGRLVHVLLDDAATRVLITAHHGVCDGLGLVALLSGVAGVPVVSSARGVGETPAPRSFLGSSLLRLLEAVFTPPARFSGAAPELGAGSADHMRHVVLDDVRVNGALACHALLQAHGQWPRRRNSGGRRFMVIMGASRRQGSELHPDRQTTFLRIRLRPHDTAEQVAAIVRTTDPEPDFPETSAGGIGPLVTKALRSRLGYTVNVSNLGVLSGDGLLRATMFPALSGPMALGVGLVTVRGRASVSVRMRRTEHADHEADRLMRDLADRLTHGVVKESSA</sequence>
<protein>
    <recommendedName>
        <fullName evidence="3">Condensation domain-containing protein</fullName>
    </recommendedName>
</protein>
<proteinExistence type="predicted"/>
<gene>
    <name evidence="1" type="ORF">ACFPWU_06100</name>
</gene>
<dbReference type="EMBL" id="JBHSQI010000003">
    <property type="protein sequence ID" value="MFC6153237.1"/>
    <property type="molecule type" value="Genomic_DNA"/>
</dbReference>
<reference evidence="2" key="1">
    <citation type="journal article" date="2019" name="Int. J. Syst. Evol. Microbiol.">
        <title>The Global Catalogue of Microorganisms (GCM) 10K type strain sequencing project: providing services to taxonomists for standard genome sequencing and annotation.</title>
        <authorList>
            <consortium name="The Broad Institute Genomics Platform"/>
            <consortium name="The Broad Institute Genome Sequencing Center for Infectious Disease"/>
            <person name="Wu L."/>
            <person name="Ma J."/>
        </authorList>
    </citation>
    <scope>NUCLEOTIDE SEQUENCE [LARGE SCALE GENOMIC DNA]</scope>
    <source>
        <strain evidence="2">DFY28</strain>
    </source>
</reference>
<evidence type="ECO:0008006" key="3">
    <source>
        <dbReference type="Google" id="ProtNLM"/>
    </source>
</evidence>
<keyword evidence="2" id="KW-1185">Reference proteome</keyword>
<name>A0ABW1QWC3_9ACTN</name>
<dbReference type="RefSeq" id="WP_128221092.1">
    <property type="nucleotide sequence ID" value="NZ_CP034929.1"/>
</dbReference>
<evidence type="ECO:0000313" key="1">
    <source>
        <dbReference type="EMBL" id="MFC6153237.1"/>
    </source>
</evidence>
<accession>A0ABW1QWC3</accession>
<organism evidence="1 2">
    <name type="scientific">Nocardioides yefusunii</name>
    <dbReference type="NCBI Taxonomy" id="2500546"/>
    <lineage>
        <taxon>Bacteria</taxon>
        <taxon>Bacillati</taxon>
        <taxon>Actinomycetota</taxon>
        <taxon>Actinomycetes</taxon>
        <taxon>Propionibacteriales</taxon>
        <taxon>Nocardioidaceae</taxon>
        <taxon>Nocardioides</taxon>
    </lineage>
</organism>
<dbReference type="Proteomes" id="UP001596098">
    <property type="component" value="Unassembled WGS sequence"/>
</dbReference>
<evidence type="ECO:0000313" key="2">
    <source>
        <dbReference type="Proteomes" id="UP001596098"/>
    </source>
</evidence>
<comment type="caution">
    <text evidence="1">The sequence shown here is derived from an EMBL/GenBank/DDBJ whole genome shotgun (WGS) entry which is preliminary data.</text>
</comment>